<keyword evidence="2" id="KW-1185">Reference proteome</keyword>
<gene>
    <name evidence="1" type="ORF">FA15DRAFT_40407</name>
</gene>
<name>A0A5C3L623_COPMA</name>
<dbReference type="EMBL" id="ML210155">
    <property type="protein sequence ID" value="TFK28479.1"/>
    <property type="molecule type" value="Genomic_DNA"/>
</dbReference>
<dbReference type="AlphaFoldDB" id="A0A5C3L623"/>
<reference evidence="1 2" key="1">
    <citation type="journal article" date="2019" name="Nat. Ecol. Evol.">
        <title>Megaphylogeny resolves global patterns of mushroom evolution.</title>
        <authorList>
            <person name="Varga T."/>
            <person name="Krizsan K."/>
            <person name="Foldi C."/>
            <person name="Dima B."/>
            <person name="Sanchez-Garcia M."/>
            <person name="Sanchez-Ramirez S."/>
            <person name="Szollosi G.J."/>
            <person name="Szarkandi J.G."/>
            <person name="Papp V."/>
            <person name="Albert L."/>
            <person name="Andreopoulos W."/>
            <person name="Angelini C."/>
            <person name="Antonin V."/>
            <person name="Barry K.W."/>
            <person name="Bougher N.L."/>
            <person name="Buchanan P."/>
            <person name="Buyck B."/>
            <person name="Bense V."/>
            <person name="Catcheside P."/>
            <person name="Chovatia M."/>
            <person name="Cooper J."/>
            <person name="Damon W."/>
            <person name="Desjardin D."/>
            <person name="Finy P."/>
            <person name="Geml J."/>
            <person name="Haridas S."/>
            <person name="Hughes K."/>
            <person name="Justo A."/>
            <person name="Karasinski D."/>
            <person name="Kautmanova I."/>
            <person name="Kiss B."/>
            <person name="Kocsube S."/>
            <person name="Kotiranta H."/>
            <person name="LaButti K.M."/>
            <person name="Lechner B.E."/>
            <person name="Liimatainen K."/>
            <person name="Lipzen A."/>
            <person name="Lukacs Z."/>
            <person name="Mihaltcheva S."/>
            <person name="Morgado L.N."/>
            <person name="Niskanen T."/>
            <person name="Noordeloos M.E."/>
            <person name="Ohm R.A."/>
            <person name="Ortiz-Santana B."/>
            <person name="Ovrebo C."/>
            <person name="Racz N."/>
            <person name="Riley R."/>
            <person name="Savchenko A."/>
            <person name="Shiryaev A."/>
            <person name="Soop K."/>
            <person name="Spirin V."/>
            <person name="Szebenyi C."/>
            <person name="Tomsovsky M."/>
            <person name="Tulloss R.E."/>
            <person name="Uehling J."/>
            <person name="Grigoriev I.V."/>
            <person name="Vagvolgyi C."/>
            <person name="Papp T."/>
            <person name="Martin F.M."/>
            <person name="Miettinen O."/>
            <person name="Hibbett D.S."/>
            <person name="Nagy L.G."/>
        </authorList>
    </citation>
    <scope>NUCLEOTIDE SEQUENCE [LARGE SCALE GENOMIC DNA]</scope>
    <source>
        <strain evidence="1 2">CBS 121175</strain>
    </source>
</reference>
<evidence type="ECO:0000313" key="1">
    <source>
        <dbReference type="EMBL" id="TFK28479.1"/>
    </source>
</evidence>
<protein>
    <recommendedName>
        <fullName evidence="3">F-box domain-containing protein</fullName>
    </recommendedName>
</protein>
<dbReference type="OrthoDB" id="2788229at2759"/>
<proteinExistence type="predicted"/>
<accession>A0A5C3L623</accession>
<sequence>MNIPKLPVELLDLTLGFLCNDKATLVSCSLACRRFRSRCQILLFESYRLSPIDSSPNSRSLDDLSSPQRLARALDTSPHLARSIKRLVFGRPSSHFTPRTGREKSVYDSCRRILPQLYSELVNLERLEYNASHSGSSWLSLPKQVGLGKEQTWVGEVLPVTHLSLRDITEIPLSWFHTFPKLQEITLQEVSFTNIPIDGGRKGGKERKSDGAPILVKRLNLAIGGELLMQFCKWISASASVSAKSLEEFAIAGHFVDRQTSLRSINGLYKGSATLMKLGLSTLKRVELTVVGAVESNGYLV</sequence>
<dbReference type="Proteomes" id="UP000307440">
    <property type="component" value="Unassembled WGS sequence"/>
</dbReference>
<evidence type="ECO:0000313" key="2">
    <source>
        <dbReference type="Proteomes" id="UP000307440"/>
    </source>
</evidence>
<organism evidence="1 2">
    <name type="scientific">Coprinopsis marcescibilis</name>
    <name type="common">Agaric fungus</name>
    <name type="synonym">Psathyrella marcescibilis</name>
    <dbReference type="NCBI Taxonomy" id="230819"/>
    <lineage>
        <taxon>Eukaryota</taxon>
        <taxon>Fungi</taxon>
        <taxon>Dikarya</taxon>
        <taxon>Basidiomycota</taxon>
        <taxon>Agaricomycotina</taxon>
        <taxon>Agaricomycetes</taxon>
        <taxon>Agaricomycetidae</taxon>
        <taxon>Agaricales</taxon>
        <taxon>Agaricineae</taxon>
        <taxon>Psathyrellaceae</taxon>
        <taxon>Coprinopsis</taxon>
    </lineage>
</organism>
<evidence type="ECO:0008006" key="3">
    <source>
        <dbReference type="Google" id="ProtNLM"/>
    </source>
</evidence>